<evidence type="ECO:0000313" key="3">
    <source>
        <dbReference type="Proteomes" id="UP000070444"/>
    </source>
</evidence>
<dbReference type="AlphaFoldDB" id="A0A137PF02"/>
<feature type="transmembrane region" description="Helical" evidence="1">
    <location>
        <begin position="39"/>
        <end position="56"/>
    </location>
</feature>
<keyword evidence="1" id="KW-0472">Membrane</keyword>
<evidence type="ECO:0000256" key="1">
    <source>
        <dbReference type="SAM" id="Phobius"/>
    </source>
</evidence>
<keyword evidence="1" id="KW-0812">Transmembrane</keyword>
<protein>
    <submittedName>
        <fullName evidence="2">Putative membrane protein</fullName>
    </submittedName>
</protein>
<dbReference type="PANTHER" id="PTHR34205">
    <property type="entry name" value="TRANSMEMBRANE PROTEIN"/>
    <property type="match status" value="1"/>
</dbReference>
<gene>
    <name evidence="2" type="ORF">CONCODRAFT_77302</name>
</gene>
<name>A0A137PF02_CONC2</name>
<dbReference type="Proteomes" id="UP000070444">
    <property type="component" value="Unassembled WGS sequence"/>
</dbReference>
<accession>A0A137PF02</accession>
<dbReference type="PANTHER" id="PTHR34205:SF2">
    <property type="entry name" value="DUF962 DOMAIN-CONTAINING PROTEIN"/>
    <property type="match status" value="1"/>
</dbReference>
<evidence type="ECO:0000313" key="2">
    <source>
        <dbReference type="EMBL" id="KXN73557.1"/>
    </source>
</evidence>
<dbReference type="EMBL" id="KQ964435">
    <property type="protein sequence ID" value="KXN73557.1"/>
    <property type="molecule type" value="Genomic_DNA"/>
</dbReference>
<dbReference type="OrthoDB" id="5511466at2759"/>
<dbReference type="Pfam" id="PF06127">
    <property type="entry name" value="Mpo1-like"/>
    <property type="match status" value="1"/>
</dbReference>
<sequence>MPLVNPNCKPQAYKPPYNTLDEFYPFYLGEHSLQICRRLHVLGTFLFLSFLFYSIITLQPYYLIFCPLSGYGCAWLGHLIEQNKPATFKHPILSFLGDLRLFWEIITLQRPF</sequence>
<dbReference type="OMA" id="FRHPLYS"/>
<keyword evidence="1" id="KW-1133">Transmembrane helix</keyword>
<organism evidence="2 3">
    <name type="scientific">Conidiobolus coronatus (strain ATCC 28846 / CBS 209.66 / NRRL 28638)</name>
    <name type="common">Delacroixia coronata</name>
    <dbReference type="NCBI Taxonomy" id="796925"/>
    <lineage>
        <taxon>Eukaryota</taxon>
        <taxon>Fungi</taxon>
        <taxon>Fungi incertae sedis</taxon>
        <taxon>Zoopagomycota</taxon>
        <taxon>Entomophthoromycotina</taxon>
        <taxon>Entomophthoromycetes</taxon>
        <taxon>Entomophthorales</taxon>
        <taxon>Ancylistaceae</taxon>
        <taxon>Conidiobolus</taxon>
    </lineage>
</organism>
<reference evidence="2 3" key="1">
    <citation type="journal article" date="2015" name="Genome Biol. Evol.">
        <title>Phylogenomic analyses indicate that early fungi evolved digesting cell walls of algal ancestors of land plants.</title>
        <authorList>
            <person name="Chang Y."/>
            <person name="Wang S."/>
            <person name="Sekimoto S."/>
            <person name="Aerts A.L."/>
            <person name="Choi C."/>
            <person name="Clum A."/>
            <person name="LaButti K.M."/>
            <person name="Lindquist E.A."/>
            <person name="Yee Ngan C."/>
            <person name="Ohm R.A."/>
            <person name="Salamov A.A."/>
            <person name="Grigoriev I.V."/>
            <person name="Spatafora J.W."/>
            <person name="Berbee M.L."/>
        </authorList>
    </citation>
    <scope>NUCLEOTIDE SEQUENCE [LARGE SCALE GENOMIC DNA]</scope>
    <source>
        <strain evidence="2 3">NRRL 28638</strain>
    </source>
</reference>
<proteinExistence type="predicted"/>
<dbReference type="InterPro" id="IPR009305">
    <property type="entry name" value="Mpo1-like"/>
</dbReference>
<keyword evidence="3" id="KW-1185">Reference proteome</keyword>